<dbReference type="SUPFAM" id="SSF53213">
    <property type="entry name" value="LigB-like"/>
    <property type="match status" value="1"/>
</dbReference>
<proteinExistence type="predicted"/>
<accession>A0A0V9UNH9</accession>
<evidence type="ECO:0000313" key="1">
    <source>
        <dbReference type="EMBL" id="KSZ59560.1"/>
    </source>
</evidence>
<gene>
    <name evidence="1" type="ORF">Z045_05075</name>
</gene>
<comment type="caution">
    <text evidence="1">The sequence shown here is derived from an EMBL/GenBank/DDBJ whole genome shotgun (WGS) entry which is preliminary data.</text>
</comment>
<dbReference type="EMBL" id="AZXY01000002">
    <property type="protein sequence ID" value="KSZ59560.1"/>
    <property type="molecule type" value="Genomic_DNA"/>
</dbReference>
<protein>
    <recommendedName>
        <fullName evidence="3">Aromatic ring-opening dioxygenase LigB</fullName>
    </recommendedName>
</protein>
<dbReference type="RefSeq" id="WP_060650934.1">
    <property type="nucleotide sequence ID" value="NZ_AZXY01000002.1"/>
</dbReference>
<dbReference type="Gene3D" id="3.40.830.10">
    <property type="entry name" value="LigB-like"/>
    <property type="match status" value="1"/>
</dbReference>
<reference evidence="2" key="1">
    <citation type="submission" date="2015-01" db="EMBL/GenBank/DDBJ databases">
        <title>Draft genome sequence of Rhodococcus pyridinivorans strain KG-16, a hydrocarbon-degrading bacterium.</title>
        <authorList>
            <person name="Aggarwal R.K."/>
            <person name="Dawar C."/>
        </authorList>
    </citation>
    <scope>NUCLEOTIDE SEQUENCE [LARGE SCALE GENOMIC DNA]</scope>
    <source>
        <strain evidence="2">KG-16</strain>
    </source>
</reference>
<name>A0A0V9UNH9_9NOCA</name>
<organism evidence="1 2">
    <name type="scientific">Rhodococcus pyridinivorans KG-16</name>
    <dbReference type="NCBI Taxonomy" id="1441730"/>
    <lineage>
        <taxon>Bacteria</taxon>
        <taxon>Bacillati</taxon>
        <taxon>Actinomycetota</taxon>
        <taxon>Actinomycetes</taxon>
        <taxon>Mycobacteriales</taxon>
        <taxon>Nocardiaceae</taxon>
        <taxon>Rhodococcus</taxon>
    </lineage>
</organism>
<reference evidence="1 2" key="2">
    <citation type="journal article" date="2016" name="Genome Announc.">
        <title>Draft Genome Sequence of a Versatile Hydrocarbon-Degrading Bacterium, Rhodococcus pyridinivorans Strain KG-16, Collected from Oil Fields in India.</title>
        <authorList>
            <person name="Aggarwal R.K."/>
            <person name="Dawar C."/>
            <person name="Phanindranath R."/>
            <person name="Mutnuri L."/>
            <person name="Dayal A.M."/>
        </authorList>
    </citation>
    <scope>NUCLEOTIDE SEQUENCE [LARGE SCALE GENOMIC DNA]</scope>
    <source>
        <strain evidence="1 2">KG-16</strain>
    </source>
</reference>
<dbReference type="PATRIC" id="fig|1441730.3.peg.1059"/>
<dbReference type="Proteomes" id="UP000053060">
    <property type="component" value="Unassembled WGS sequence"/>
</dbReference>
<sequence>MLTAAAFVPSPPLLVPELTGLAASETDDLREAVLEVGRSLSGAAEWVVVGAETAEQTVPSTARGTFLGFGVDVTVRLGPEAAGEPDPALALTALVAGWIRDRTAPGTRVTTHVVAADADAAHCADLGRDLRAELDRDDRPRALLVVADGATTLTAKAPGAYDPRSEEVEAALTAALGAGDPEALAALDPELCSDIKLTGRAAWHVLAATLGERPRSASVTYSAAPYGVGYHVGIWTP</sequence>
<dbReference type="AlphaFoldDB" id="A0A0V9UNH9"/>
<evidence type="ECO:0000313" key="2">
    <source>
        <dbReference type="Proteomes" id="UP000053060"/>
    </source>
</evidence>
<evidence type="ECO:0008006" key="3">
    <source>
        <dbReference type="Google" id="ProtNLM"/>
    </source>
</evidence>